<evidence type="ECO:0000256" key="5">
    <source>
        <dbReference type="ARBA" id="ARBA00023072"/>
    </source>
</evidence>
<dbReference type="SUPFAM" id="SSF50814">
    <property type="entry name" value="Lipocalins"/>
    <property type="match status" value="1"/>
</dbReference>
<gene>
    <name evidence="10" type="primary">LOC111140564</name>
</gene>
<feature type="domain" description="Lipocalin/cytosolic fatty-acid binding" evidence="8">
    <location>
        <begin position="20"/>
        <end position="106"/>
    </location>
</feature>
<dbReference type="AlphaFoldDB" id="A0A2Y9IJQ8"/>
<accession>A0A2Y9IJQ8</accession>
<dbReference type="RefSeq" id="XP_022348486.1">
    <property type="nucleotide sequence ID" value="XM_022492778.1"/>
</dbReference>
<dbReference type="GO" id="GO:0019841">
    <property type="term" value="F:retinol binding"/>
    <property type="evidence" value="ECO:0007669"/>
    <property type="project" value="UniProtKB-KW"/>
</dbReference>
<feature type="region of interest" description="Disordered" evidence="7">
    <location>
        <begin position="1"/>
        <end position="20"/>
    </location>
</feature>
<evidence type="ECO:0000313" key="9">
    <source>
        <dbReference type="Proteomes" id="UP000248482"/>
    </source>
</evidence>
<evidence type="ECO:0000256" key="2">
    <source>
        <dbReference type="ARBA" id="ARBA00006889"/>
    </source>
</evidence>
<dbReference type="PRINTS" id="PR00179">
    <property type="entry name" value="LIPOCALIN"/>
</dbReference>
<evidence type="ECO:0000313" key="10">
    <source>
        <dbReference type="RefSeq" id="XP_022348486.1"/>
    </source>
</evidence>
<dbReference type="Gene3D" id="2.40.128.20">
    <property type="match status" value="1"/>
</dbReference>
<name>A0A2Y9IJQ8_ENHLU</name>
<dbReference type="PANTHER" id="PTHR11430">
    <property type="entry name" value="LIPOCALIN"/>
    <property type="match status" value="1"/>
</dbReference>
<dbReference type="OrthoDB" id="9835883at2759"/>
<dbReference type="GO" id="GO:0005576">
    <property type="term" value="C:extracellular region"/>
    <property type="evidence" value="ECO:0007669"/>
    <property type="project" value="UniProtKB-SubCell"/>
</dbReference>
<comment type="similarity">
    <text evidence="2">Belongs to the calycin superfamily. Lipocalin family.</text>
</comment>
<dbReference type="InterPro" id="IPR012674">
    <property type="entry name" value="Calycin"/>
</dbReference>
<keyword evidence="9" id="KW-1185">Reference proteome</keyword>
<evidence type="ECO:0000256" key="1">
    <source>
        <dbReference type="ARBA" id="ARBA00004613"/>
    </source>
</evidence>
<dbReference type="PANTHER" id="PTHR11430:SF117">
    <property type="entry name" value="GLYCODELIN"/>
    <property type="match status" value="1"/>
</dbReference>
<dbReference type="STRING" id="391180.A0A2Y9IJQ8"/>
<keyword evidence="6" id="KW-1015">Disulfide bond</keyword>
<keyword evidence="3" id="KW-0964">Secreted</keyword>
<protein>
    <submittedName>
        <fullName evidence="10">Beta-lactoglobulin-1-like</fullName>
    </submittedName>
</protein>
<dbReference type="KEGG" id="elk:111140564"/>
<evidence type="ECO:0000256" key="7">
    <source>
        <dbReference type="SAM" id="MobiDB-lite"/>
    </source>
</evidence>
<dbReference type="PRINTS" id="PR01172">
    <property type="entry name" value="BLCTOGLOBULN"/>
</dbReference>
<dbReference type="Pfam" id="PF00061">
    <property type="entry name" value="Lipocalin"/>
    <property type="match status" value="1"/>
</dbReference>
<evidence type="ECO:0000256" key="6">
    <source>
        <dbReference type="ARBA" id="ARBA00023157"/>
    </source>
</evidence>
<dbReference type="InterPro" id="IPR002345">
    <property type="entry name" value="Lipocalin"/>
</dbReference>
<dbReference type="InterPro" id="IPR000566">
    <property type="entry name" value="Lipocln_cytosolic_FA-bd_dom"/>
</dbReference>
<evidence type="ECO:0000256" key="3">
    <source>
        <dbReference type="ARBA" id="ARBA00022525"/>
    </source>
</evidence>
<proteinExistence type="inferred from homology"/>
<dbReference type="GeneID" id="111140564"/>
<evidence type="ECO:0000256" key="4">
    <source>
        <dbReference type="ARBA" id="ARBA00022743"/>
    </source>
</evidence>
<reference evidence="10" key="1">
    <citation type="submission" date="2025-08" db="UniProtKB">
        <authorList>
            <consortium name="RefSeq"/>
        </authorList>
    </citation>
    <scope>IDENTIFICATION</scope>
    <source>
        <tissue evidence="10">Blood</tissue>
    </source>
</reference>
<dbReference type="InterPro" id="IPR002447">
    <property type="entry name" value="Blactoglobulin"/>
</dbReference>
<evidence type="ECO:0000259" key="8">
    <source>
        <dbReference type="Pfam" id="PF00061"/>
    </source>
</evidence>
<keyword evidence="4" id="KW-0494">Milk protein</keyword>
<keyword evidence="5" id="KW-0683">Retinol-binding</keyword>
<feature type="non-terminal residue" evidence="10">
    <location>
        <position position="116"/>
    </location>
</feature>
<comment type="subcellular location">
    <subcellularLocation>
        <location evidence="1">Secreted</location>
    </subcellularLocation>
</comment>
<dbReference type="Proteomes" id="UP000248482">
    <property type="component" value="Unplaced"/>
</dbReference>
<organism evidence="9 10">
    <name type="scientific">Enhydra lutris kenyoni</name>
    <name type="common">northern sea otter</name>
    <dbReference type="NCBI Taxonomy" id="391180"/>
    <lineage>
        <taxon>Eukaryota</taxon>
        <taxon>Metazoa</taxon>
        <taxon>Chordata</taxon>
        <taxon>Craniata</taxon>
        <taxon>Vertebrata</taxon>
        <taxon>Euteleostomi</taxon>
        <taxon>Mammalia</taxon>
        <taxon>Eutheria</taxon>
        <taxon>Laurasiatheria</taxon>
        <taxon>Carnivora</taxon>
        <taxon>Caniformia</taxon>
        <taxon>Musteloidea</taxon>
        <taxon>Mustelidae</taxon>
        <taxon>Lutrinae</taxon>
        <taxon>Enhydra</taxon>
    </lineage>
</organism>
<sequence length="116" mass="13620">MVWLYHKKPGQPAHKEPSFREDGRCAEQKVMAEKTKVPAEFKINYLEENKFSVLDTDYDNYLFFCMESTGAAQPRLTCQYLARTLKVDNEVVQKFDRALKTLPVHIRLFFSPTRVE</sequence>